<dbReference type="EMBL" id="CAADIW010000005">
    <property type="protein sequence ID" value="VFS15014.1"/>
    <property type="molecule type" value="Genomic_DNA"/>
</dbReference>
<reference evidence="1 2" key="1">
    <citation type="submission" date="2019-03" db="EMBL/GenBank/DDBJ databases">
        <authorList>
            <consortium name="Pathogen Informatics"/>
        </authorList>
    </citation>
    <scope>NUCLEOTIDE SEQUENCE [LARGE SCALE GENOMIC DNA]</scope>
    <source>
        <strain evidence="1 2">NCTC12126</strain>
    </source>
</reference>
<gene>
    <name evidence="1" type="ORF">NCTC12126_01088</name>
</gene>
<evidence type="ECO:0000313" key="1">
    <source>
        <dbReference type="EMBL" id="VFS15014.1"/>
    </source>
</evidence>
<organism evidence="1 2">
    <name type="scientific">Enterobacter cancerogenus</name>
    <dbReference type="NCBI Taxonomy" id="69218"/>
    <lineage>
        <taxon>Bacteria</taxon>
        <taxon>Pseudomonadati</taxon>
        <taxon>Pseudomonadota</taxon>
        <taxon>Gammaproteobacteria</taxon>
        <taxon>Enterobacterales</taxon>
        <taxon>Enterobacteriaceae</taxon>
        <taxon>Enterobacter</taxon>
        <taxon>Enterobacter cloacae complex</taxon>
    </lineage>
</organism>
<dbReference type="Proteomes" id="UP000351155">
    <property type="component" value="Unassembled WGS sequence"/>
</dbReference>
<dbReference type="AlphaFoldDB" id="A0A484WUI5"/>
<proteinExistence type="predicted"/>
<evidence type="ECO:0000313" key="2">
    <source>
        <dbReference type="Proteomes" id="UP000351155"/>
    </source>
</evidence>
<sequence length="114" mass="12404">MLGLTFAEAECLWKLMAGGTDELLVALGKDTGFAAIVLIRRTEQVLRWMAENNLNLIQIQAMVSTVYSGTATAEMFTFLQNVYHSVKDIASAPPRDGRCPAAEVVACTGRGLWP</sequence>
<accession>A0A484WUI5</accession>
<name>A0A484WUI5_9ENTR</name>
<protein>
    <submittedName>
        <fullName evidence="1">Uncharacterized protein</fullName>
    </submittedName>
</protein>